<comment type="caution">
    <text evidence="1">The sequence shown here is derived from an EMBL/GenBank/DDBJ whole genome shotgun (WGS) entry which is preliminary data.</text>
</comment>
<evidence type="ECO:0000313" key="2">
    <source>
        <dbReference type="Proteomes" id="UP001501455"/>
    </source>
</evidence>
<dbReference type="Proteomes" id="UP001501455">
    <property type="component" value="Unassembled WGS sequence"/>
</dbReference>
<evidence type="ECO:0000313" key="1">
    <source>
        <dbReference type="EMBL" id="GAA3496225.1"/>
    </source>
</evidence>
<organism evidence="1 2">
    <name type="scientific">Streptomyces prasinosporus</name>
    <dbReference type="NCBI Taxonomy" id="68256"/>
    <lineage>
        <taxon>Bacteria</taxon>
        <taxon>Bacillati</taxon>
        <taxon>Actinomycetota</taxon>
        <taxon>Actinomycetes</taxon>
        <taxon>Kitasatosporales</taxon>
        <taxon>Streptomycetaceae</taxon>
        <taxon>Streptomyces</taxon>
        <taxon>Streptomyces albogriseolus group</taxon>
    </lineage>
</organism>
<gene>
    <name evidence="1" type="ORF">GCM10019016_033260</name>
</gene>
<reference evidence="2" key="1">
    <citation type="journal article" date="2019" name="Int. J. Syst. Evol. Microbiol.">
        <title>The Global Catalogue of Microorganisms (GCM) 10K type strain sequencing project: providing services to taxonomists for standard genome sequencing and annotation.</title>
        <authorList>
            <consortium name="The Broad Institute Genomics Platform"/>
            <consortium name="The Broad Institute Genome Sequencing Center for Infectious Disease"/>
            <person name="Wu L."/>
            <person name="Ma J."/>
        </authorList>
    </citation>
    <scope>NUCLEOTIDE SEQUENCE [LARGE SCALE GENOMIC DNA]</scope>
    <source>
        <strain evidence="2">JCM 4816</strain>
    </source>
</reference>
<dbReference type="RefSeq" id="WP_345576423.1">
    <property type="nucleotide sequence ID" value="NZ_BAAAXF010000022.1"/>
</dbReference>
<accession>A0ABP6TLT4</accession>
<dbReference type="InterPro" id="IPR025850">
    <property type="entry name" value="SUKH-3"/>
</dbReference>
<protein>
    <recommendedName>
        <fullName evidence="3">SUKH-3 domain containing protein</fullName>
    </recommendedName>
</protein>
<dbReference type="Pfam" id="PF14433">
    <property type="entry name" value="SUKH-3"/>
    <property type="match status" value="2"/>
</dbReference>
<evidence type="ECO:0008006" key="3">
    <source>
        <dbReference type="Google" id="ProtNLM"/>
    </source>
</evidence>
<keyword evidence="2" id="KW-1185">Reference proteome</keyword>
<name>A0ABP6TLT4_9ACTN</name>
<proteinExistence type="predicted"/>
<sequence>MSDDLTRGWSRRTEDVLRRAGWGPGRAVPTGTWESVLRERGGFVVHGAADAFLSEFGGLVTYGWPADSITTSSAIRFDPLQAAWQGERFAEASREAGTPLCPVGTADQGASLLGVSEDGVLHLVRKRAEPMGTSIDRALDRLVETQQTQSGLWSPGGSTQEHPFWRHFRAGHAGPDAGSRWPEETDRVLRAGGWFPGRAVATDTWESILLHTGEFEPHDAARRFLAEFGALAVPHRDPADSMPWVEFSLDPLAAMWDAEIIDDLAEQAGAELYPIGTRDRGNQYLAMAEDGAVYAGMDHVHLLAPTPDEALRRLTARVRPEAAP</sequence>
<dbReference type="EMBL" id="BAAAXF010000022">
    <property type="protein sequence ID" value="GAA3496225.1"/>
    <property type="molecule type" value="Genomic_DNA"/>
</dbReference>